<sequence>MPVVCVCLTAVFPFFFLSVFHTIATATLMCVCVCPSVCTPSTHSYNAQMTSPLSLYVIPAGIYLKATHGTPLSPRPFPFVFLGVSHFVANRCAFCSQTNKCGRRCLANLKQQ</sequence>
<feature type="chain" id="PRO_5003005635" description="T. brucei spp.-specific protein" evidence="1">
    <location>
        <begin position="27"/>
        <end position="112"/>
    </location>
</feature>
<accession>C9ZUN0</accession>
<evidence type="ECO:0008006" key="4">
    <source>
        <dbReference type="Google" id="ProtNLM"/>
    </source>
</evidence>
<dbReference type="AlphaFoldDB" id="C9ZUN0"/>
<dbReference type="RefSeq" id="XP_011775395.1">
    <property type="nucleotide sequence ID" value="XM_011777093.1"/>
</dbReference>
<gene>
    <name evidence="2" type="ORF">TbgDal_VIII680</name>
</gene>
<protein>
    <recommendedName>
        <fullName evidence="4">T. brucei spp.-specific protein</fullName>
    </recommendedName>
</protein>
<dbReference type="EMBL" id="FN554971">
    <property type="protein sequence ID" value="CBH13118.1"/>
    <property type="molecule type" value="Genomic_DNA"/>
</dbReference>
<dbReference type="Proteomes" id="UP000002316">
    <property type="component" value="Chromosome 8"/>
</dbReference>
<name>C9ZUN0_TRYB9</name>
<dbReference type="GeneID" id="23863906"/>
<evidence type="ECO:0000313" key="3">
    <source>
        <dbReference type="Proteomes" id="UP000002316"/>
    </source>
</evidence>
<dbReference type="KEGG" id="tbg:TbgDal_VIII680"/>
<proteinExistence type="predicted"/>
<organism evidence="2 3">
    <name type="scientific">Trypanosoma brucei gambiense (strain MHOM/CI/86/DAL972)</name>
    <dbReference type="NCBI Taxonomy" id="679716"/>
    <lineage>
        <taxon>Eukaryota</taxon>
        <taxon>Discoba</taxon>
        <taxon>Euglenozoa</taxon>
        <taxon>Kinetoplastea</taxon>
        <taxon>Metakinetoplastina</taxon>
        <taxon>Trypanosomatida</taxon>
        <taxon>Trypanosomatidae</taxon>
        <taxon>Trypanosoma</taxon>
    </lineage>
</organism>
<feature type="signal peptide" evidence="1">
    <location>
        <begin position="1"/>
        <end position="26"/>
    </location>
</feature>
<reference evidence="3" key="1">
    <citation type="journal article" date="2010" name="PLoS Negl. Trop. Dis.">
        <title>The genome sequence of Trypanosoma brucei gambiense, causative agent of chronic human african trypanosomiasis.</title>
        <authorList>
            <person name="Jackson A.P."/>
            <person name="Sanders M."/>
            <person name="Berry A."/>
            <person name="McQuillan J."/>
            <person name="Aslett M.A."/>
            <person name="Quail M.A."/>
            <person name="Chukualim B."/>
            <person name="Capewell P."/>
            <person name="MacLeod A."/>
            <person name="Melville S.E."/>
            <person name="Gibson W."/>
            <person name="Barry J.D."/>
            <person name="Berriman M."/>
            <person name="Hertz-Fowler C."/>
        </authorList>
    </citation>
    <scope>NUCLEOTIDE SEQUENCE [LARGE SCALE GENOMIC DNA]</scope>
    <source>
        <strain evidence="3">MHOM/CI/86/DAL972</strain>
    </source>
</reference>
<evidence type="ECO:0000256" key="1">
    <source>
        <dbReference type="SAM" id="SignalP"/>
    </source>
</evidence>
<keyword evidence="1" id="KW-0732">Signal</keyword>
<evidence type="ECO:0000313" key="2">
    <source>
        <dbReference type="EMBL" id="CBH13118.1"/>
    </source>
</evidence>